<accession>A0A2U8E4V5</accession>
<dbReference type="KEGG" id="elut:CKA38_12615"/>
<reference evidence="1 2" key="1">
    <citation type="journal article" date="2018" name="Syst. Appl. Microbiol.">
        <title>Ereboglobus luteus gen. nov. sp. nov. from cockroach guts, and new insights into the oxygen relationship of the genera Opitutus and Didymococcus (Verrucomicrobia: Opitutaceae).</title>
        <authorList>
            <person name="Tegtmeier D."/>
            <person name="Belitz A."/>
            <person name="Radek R."/>
            <person name="Heimerl T."/>
            <person name="Brune A."/>
        </authorList>
    </citation>
    <scope>NUCLEOTIDE SEQUENCE [LARGE SCALE GENOMIC DNA]</scope>
    <source>
        <strain evidence="1 2">Ho45</strain>
    </source>
</reference>
<evidence type="ECO:0000313" key="2">
    <source>
        <dbReference type="Proteomes" id="UP000244896"/>
    </source>
</evidence>
<gene>
    <name evidence="1" type="ORF">CKA38_12615</name>
</gene>
<name>A0A2U8E4V5_9BACT</name>
<keyword evidence="2" id="KW-1185">Reference proteome</keyword>
<dbReference type="AlphaFoldDB" id="A0A2U8E4V5"/>
<evidence type="ECO:0000313" key="1">
    <source>
        <dbReference type="EMBL" id="AWI09978.1"/>
    </source>
</evidence>
<protein>
    <submittedName>
        <fullName evidence="1">Uncharacterized protein</fullName>
    </submittedName>
</protein>
<sequence>MLGNVALKIYRQRHRRSRTGWVYSIATKSNDGKRKLIQIPDENAALKKATEIATALAQGEIDTALMPRSDLRELADARKICSGLAKL</sequence>
<proteinExistence type="predicted"/>
<dbReference type="EMBL" id="CP023004">
    <property type="protein sequence ID" value="AWI09978.1"/>
    <property type="molecule type" value="Genomic_DNA"/>
</dbReference>
<organism evidence="1 2">
    <name type="scientific">Ereboglobus luteus</name>
    <dbReference type="NCBI Taxonomy" id="1796921"/>
    <lineage>
        <taxon>Bacteria</taxon>
        <taxon>Pseudomonadati</taxon>
        <taxon>Verrucomicrobiota</taxon>
        <taxon>Opitutia</taxon>
        <taxon>Opitutales</taxon>
        <taxon>Opitutaceae</taxon>
        <taxon>Ereboglobus</taxon>
    </lineage>
</organism>
<dbReference type="Proteomes" id="UP000244896">
    <property type="component" value="Chromosome"/>
</dbReference>